<dbReference type="GO" id="GO:0005829">
    <property type="term" value="C:cytosol"/>
    <property type="evidence" value="ECO:0007669"/>
    <property type="project" value="TreeGrafter"/>
</dbReference>
<sequence>MRIDIMEVKCMIEHDLLGNITVPDVRYYGAQTQRSLDLCRTSRETLECYPELIYCIAAIKKAYAQAHGSLGVLDSKTADCIARASLMIMNGEMAGEFPSDVICGGGCVNIHMNVNEVAAKKANELLTGHKGTDVIHPNTHVNKGQSTNDVIPAAIKLALYRNLTAVKKSVMVLKNAYEQKAKEYKDTVKVSRTCIQDAVPITFGQFWGAAVSFLGRQIEEMDSVMQECLALPLGATAVGTGLNLYEGTPELVLKSLTQTFGVEITQEHDLFDGLQYTDIYIRASSAIKAAMTGISKMARDLRFMSSGPRSGLGEIRIAPVQNGSSIMPGKVNPALPESMNVLSYLVIGMDAAVTAAAEGGELELNVWEAVIISELLRMTQILPDMIETFAKKCVKTIKVNIERCLKEAEDTLSSAAVISALKGYQIGTEAAQYAAARGLSLKEAAVACGCLSREEADDLLDPLMLTDVLKTGKLLLEYKDK</sequence>
<evidence type="ECO:0000313" key="4">
    <source>
        <dbReference type="EMBL" id="ANU78649.2"/>
    </source>
</evidence>
<dbReference type="Gene3D" id="1.10.275.10">
    <property type="entry name" value="Fumarase/aspartase (N-terminal domain)"/>
    <property type="match status" value="1"/>
</dbReference>
<dbReference type="OrthoDB" id="9802809at2"/>
<dbReference type="PRINTS" id="PR00145">
    <property type="entry name" value="ARGSUCLYASE"/>
</dbReference>
<dbReference type="InterPro" id="IPR022761">
    <property type="entry name" value="Fumarate_lyase_N"/>
</dbReference>
<dbReference type="GO" id="GO:0006531">
    <property type="term" value="P:aspartate metabolic process"/>
    <property type="evidence" value="ECO:0007669"/>
    <property type="project" value="TreeGrafter"/>
</dbReference>
<name>A0A1C7IJT0_9FIRM</name>
<dbReference type="PROSITE" id="PS00163">
    <property type="entry name" value="FUMARATE_LYASES"/>
    <property type="match status" value="1"/>
</dbReference>
<dbReference type="GO" id="GO:0008652">
    <property type="term" value="P:amino acid biosynthetic process"/>
    <property type="evidence" value="ECO:0007669"/>
    <property type="project" value="UniProtKB-KW"/>
</dbReference>
<dbReference type="Gene3D" id="1.10.40.30">
    <property type="entry name" value="Fumarase/aspartase (C-terminal domain)"/>
    <property type="match status" value="1"/>
</dbReference>
<dbReference type="InterPro" id="IPR024083">
    <property type="entry name" value="Fumarase/histidase_N"/>
</dbReference>
<reference evidence="4" key="1">
    <citation type="submission" date="2017-04" db="EMBL/GenBank/DDBJ databases">
        <title>Complete Genome Sequences of Twelve Strains of a Stable Defined Moderately Diverse Mouse Microbiota 2 (sDMDMm2).</title>
        <authorList>
            <person name="Uchimura Y."/>
            <person name="Wyss M."/>
            <person name="Brugiroux S."/>
            <person name="Limenitakis J.P."/>
            <person name="Stecher B."/>
            <person name="McCoy K.D."/>
            <person name="Macpherson A.J."/>
        </authorList>
    </citation>
    <scope>NUCLEOTIDE SEQUENCE</scope>
    <source>
        <strain evidence="4">YL58</strain>
    </source>
</reference>
<keyword evidence="5" id="KW-1185">Reference proteome</keyword>
<dbReference type="GO" id="GO:0008797">
    <property type="term" value="F:aspartate ammonia-lyase activity"/>
    <property type="evidence" value="ECO:0007669"/>
    <property type="project" value="TreeGrafter"/>
</dbReference>
<dbReference type="Gene3D" id="1.20.200.10">
    <property type="entry name" value="Fumarase/aspartase (Central domain)"/>
    <property type="match status" value="1"/>
</dbReference>
<organism evidence="4 5">
    <name type="scientific">Blautia pseudococcoides</name>
    <dbReference type="NCBI Taxonomy" id="1796616"/>
    <lineage>
        <taxon>Bacteria</taxon>
        <taxon>Bacillati</taxon>
        <taxon>Bacillota</taxon>
        <taxon>Clostridia</taxon>
        <taxon>Lachnospirales</taxon>
        <taxon>Lachnospiraceae</taxon>
        <taxon>Blautia</taxon>
    </lineage>
</organism>
<dbReference type="Proteomes" id="UP000092574">
    <property type="component" value="Chromosome"/>
</dbReference>
<dbReference type="InterPro" id="IPR051546">
    <property type="entry name" value="Aspartate_Ammonia-Lyase"/>
</dbReference>
<dbReference type="SUPFAM" id="SSF48557">
    <property type="entry name" value="L-aspartase-like"/>
    <property type="match status" value="1"/>
</dbReference>
<dbReference type="PANTHER" id="PTHR42696">
    <property type="entry name" value="ASPARTATE AMMONIA-LYASE"/>
    <property type="match status" value="1"/>
</dbReference>
<evidence type="ECO:0000259" key="3">
    <source>
        <dbReference type="Pfam" id="PF00206"/>
    </source>
</evidence>
<proteinExistence type="predicted"/>
<keyword evidence="1" id="KW-0028">Amino-acid biosynthesis</keyword>
<dbReference type="InterPro" id="IPR020557">
    <property type="entry name" value="Fumarate_lyase_CS"/>
</dbReference>
<accession>A0A1C7IJT0</accession>
<dbReference type="STRING" id="1796616.A4V09_11745"/>
<dbReference type="AlphaFoldDB" id="A0A1C7IJT0"/>
<dbReference type="PANTHER" id="PTHR42696:SF2">
    <property type="entry name" value="ASPARTATE AMMONIA-LYASE"/>
    <property type="match status" value="1"/>
</dbReference>
<dbReference type="InterPro" id="IPR000362">
    <property type="entry name" value="Fumarate_lyase_fam"/>
</dbReference>
<evidence type="ECO:0000256" key="1">
    <source>
        <dbReference type="ARBA" id="ARBA00022605"/>
    </source>
</evidence>
<gene>
    <name evidence="4" type="ORF">A4V09_11745</name>
</gene>
<evidence type="ECO:0000313" key="5">
    <source>
        <dbReference type="Proteomes" id="UP000092574"/>
    </source>
</evidence>
<keyword evidence="2" id="KW-0456">Lyase</keyword>
<dbReference type="PRINTS" id="PR00149">
    <property type="entry name" value="FUMRATELYASE"/>
</dbReference>
<protein>
    <recommendedName>
        <fullName evidence="3">Fumarate lyase N-terminal domain-containing protein</fullName>
    </recommendedName>
</protein>
<feature type="domain" description="Fumarate lyase N-terminal" evidence="3">
    <location>
        <begin position="18"/>
        <end position="348"/>
    </location>
</feature>
<dbReference type="KEGG" id="byl:A4V09_11745"/>
<dbReference type="EMBL" id="CP015405">
    <property type="protein sequence ID" value="ANU78649.2"/>
    <property type="molecule type" value="Genomic_DNA"/>
</dbReference>
<dbReference type="Pfam" id="PF00206">
    <property type="entry name" value="Lyase_1"/>
    <property type="match status" value="1"/>
</dbReference>
<evidence type="ECO:0000256" key="2">
    <source>
        <dbReference type="ARBA" id="ARBA00023239"/>
    </source>
</evidence>
<dbReference type="InterPro" id="IPR008948">
    <property type="entry name" value="L-Aspartase-like"/>
</dbReference>